<dbReference type="PRINTS" id="PR00409">
    <property type="entry name" value="PHDIOXRDTASE"/>
</dbReference>
<dbReference type="PANTHER" id="PTHR47354:SF1">
    <property type="entry name" value="CARNITINE MONOOXYGENASE REDUCTASE SUBUNIT"/>
    <property type="match status" value="1"/>
</dbReference>
<keyword evidence="6" id="KW-0560">Oxidoreductase</keyword>
<dbReference type="CDD" id="cd00207">
    <property type="entry name" value="fer2"/>
    <property type="match status" value="1"/>
</dbReference>
<dbReference type="InterPro" id="IPR036010">
    <property type="entry name" value="2Fe-2S_ferredoxin-like_sf"/>
</dbReference>
<comment type="cofactor">
    <cofactor evidence="1">
        <name>FMN</name>
        <dbReference type="ChEBI" id="CHEBI:58210"/>
    </cofactor>
</comment>
<dbReference type="GO" id="GO:0008168">
    <property type="term" value="F:methyltransferase activity"/>
    <property type="evidence" value="ECO:0007669"/>
    <property type="project" value="UniProtKB-KW"/>
</dbReference>
<evidence type="ECO:0000256" key="5">
    <source>
        <dbReference type="ARBA" id="ARBA00022723"/>
    </source>
</evidence>
<dbReference type="SUPFAM" id="SSF63380">
    <property type="entry name" value="Riboflavin synthase domain-like"/>
    <property type="match status" value="1"/>
</dbReference>
<name>F4QTH9_9CAUL</name>
<dbReference type="EMBL" id="GL883080">
    <property type="protein sequence ID" value="EGF90049.1"/>
    <property type="molecule type" value="Genomic_DNA"/>
</dbReference>
<dbReference type="GO" id="GO:0032259">
    <property type="term" value="P:methylation"/>
    <property type="evidence" value="ECO:0007669"/>
    <property type="project" value="UniProtKB-KW"/>
</dbReference>
<evidence type="ECO:0000256" key="1">
    <source>
        <dbReference type="ARBA" id="ARBA00001917"/>
    </source>
</evidence>
<sequence length="316" mass="33981">MIEVVVREIVQATPAIRRITLAAANERALPPFQAGAHIDVHLPDGLVRQYSLTGQPGADQVYHIGVLNDPASRGGSQWIHHSLKPGDRLQISAPRNLFPLVETARRHILFAGGIGVTPILSMARHLSATGADFEVTYNVRDRADAAFAKDLAALCPEGRFQLMADGRDAARADCLRALALPSPDVHVYVCGPVGYIETVLDLARQQGWPDSQLHLETFAAAPTSSAGNTAFTVRLARSGLTILVAEDQTVLSALEGSGIHIPSSCEQGICGTCLTPVISGTPDHRDHYLTDEERATNDQFTPCCSRSRSVELVLDL</sequence>
<dbReference type="OrthoDB" id="9786134at2"/>
<dbReference type="InterPro" id="IPR017927">
    <property type="entry name" value="FAD-bd_FR_type"/>
</dbReference>
<dbReference type="InterPro" id="IPR017938">
    <property type="entry name" value="Riboflavin_synthase-like_b-brl"/>
</dbReference>
<dbReference type="InterPro" id="IPR054582">
    <property type="entry name" value="DmmA-like_N"/>
</dbReference>
<dbReference type="STRING" id="715226.ABI_44760"/>
<dbReference type="Pfam" id="PF00111">
    <property type="entry name" value="Fer2"/>
    <property type="match status" value="1"/>
</dbReference>
<dbReference type="eggNOG" id="COG1018">
    <property type="taxonomic scope" value="Bacteria"/>
</dbReference>
<proteinExistence type="predicted"/>
<evidence type="ECO:0000313" key="12">
    <source>
        <dbReference type="Proteomes" id="UP000006512"/>
    </source>
</evidence>
<evidence type="ECO:0000313" key="11">
    <source>
        <dbReference type="EMBL" id="EGF90049.1"/>
    </source>
</evidence>
<dbReference type="Gene3D" id="2.40.30.10">
    <property type="entry name" value="Translation factors"/>
    <property type="match status" value="1"/>
</dbReference>
<feature type="domain" description="2Fe-2S ferredoxin-type" evidence="9">
    <location>
        <begin position="231"/>
        <end position="316"/>
    </location>
</feature>
<keyword evidence="7" id="KW-0408">Iron</keyword>
<keyword evidence="8" id="KW-0411">Iron-sulfur</keyword>
<keyword evidence="3" id="KW-0288">FMN</keyword>
<keyword evidence="2" id="KW-0285">Flavoprotein</keyword>
<dbReference type="Proteomes" id="UP000006512">
    <property type="component" value="Unassembled WGS sequence"/>
</dbReference>
<dbReference type="CDD" id="cd06185">
    <property type="entry name" value="PDR_like"/>
    <property type="match status" value="1"/>
</dbReference>
<keyword evidence="12" id="KW-1185">Reference proteome</keyword>
<dbReference type="PROSITE" id="PS51085">
    <property type="entry name" value="2FE2S_FER_2"/>
    <property type="match status" value="1"/>
</dbReference>
<dbReference type="GO" id="GO:0016491">
    <property type="term" value="F:oxidoreductase activity"/>
    <property type="evidence" value="ECO:0007669"/>
    <property type="project" value="UniProtKB-KW"/>
</dbReference>
<dbReference type="InterPro" id="IPR050415">
    <property type="entry name" value="MRET"/>
</dbReference>
<keyword evidence="4" id="KW-0001">2Fe-2S</keyword>
<dbReference type="InterPro" id="IPR001041">
    <property type="entry name" value="2Fe-2S_ferredoxin-type"/>
</dbReference>
<keyword evidence="11" id="KW-0489">Methyltransferase</keyword>
<evidence type="ECO:0000259" key="9">
    <source>
        <dbReference type="PROSITE" id="PS51085"/>
    </source>
</evidence>
<organism evidence="11 12">
    <name type="scientific">Asticcacaulis biprosthecium C19</name>
    <dbReference type="NCBI Taxonomy" id="715226"/>
    <lineage>
        <taxon>Bacteria</taxon>
        <taxon>Pseudomonadati</taxon>
        <taxon>Pseudomonadota</taxon>
        <taxon>Alphaproteobacteria</taxon>
        <taxon>Caulobacterales</taxon>
        <taxon>Caulobacteraceae</taxon>
        <taxon>Asticcacaulis</taxon>
    </lineage>
</organism>
<dbReference type="InterPro" id="IPR039261">
    <property type="entry name" value="FNR_nucleotide-bd"/>
</dbReference>
<gene>
    <name evidence="11" type="ORF">ABI_44760</name>
</gene>
<evidence type="ECO:0000256" key="3">
    <source>
        <dbReference type="ARBA" id="ARBA00022643"/>
    </source>
</evidence>
<keyword evidence="5" id="KW-0479">Metal-binding</keyword>
<dbReference type="InterPro" id="IPR012675">
    <property type="entry name" value="Beta-grasp_dom_sf"/>
</dbReference>
<evidence type="ECO:0000256" key="8">
    <source>
        <dbReference type="ARBA" id="ARBA00023014"/>
    </source>
</evidence>
<dbReference type="SUPFAM" id="SSF54292">
    <property type="entry name" value="2Fe-2S ferredoxin-like"/>
    <property type="match status" value="1"/>
</dbReference>
<dbReference type="PROSITE" id="PS00197">
    <property type="entry name" value="2FE2S_FER_1"/>
    <property type="match status" value="1"/>
</dbReference>
<dbReference type="Gene3D" id="3.40.50.80">
    <property type="entry name" value="Nucleotide-binding domain of ferredoxin-NADP reductase (FNR) module"/>
    <property type="match status" value="1"/>
</dbReference>
<dbReference type="Gene3D" id="3.10.20.30">
    <property type="match status" value="1"/>
</dbReference>
<dbReference type="SUPFAM" id="SSF52343">
    <property type="entry name" value="Ferredoxin reductase-like, C-terminal NADP-linked domain"/>
    <property type="match status" value="1"/>
</dbReference>
<accession>F4QTH9</accession>
<reference evidence="12" key="1">
    <citation type="submission" date="2011-03" db="EMBL/GenBank/DDBJ databases">
        <title>Draft genome sequence of Brevundimonas diminuta.</title>
        <authorList>
            <person name="Brown P.J.B."/>
            <person name="Buechlein A."/>
            <person name="Hemmerich C."/>
            <person name="Brun Y.V."/>
        </authorList>
    </citation>
    <scope>NUCLEOTIDE SEQUENCE [LARGE SCALE GENOMIC DNA]</scope>
    <source>
        <strain evidence="12">C19</strain>
    </source>
</reference>
<dbReference type="HOGENOM" id="CLU_003827_17_0_5"/>
<evidence type="ECO:0000256" key="4">
    <source>
        <dbReference type="ARBA" id="ARBA00022714"/>
    </source>
</evidence>
<dbReference type="Pfam" id="PF22290">
    <property type="entry name" value="DmmA-like_N"/>
    <property type="match status" value="1"/>
</dbReference>
<dbReference type="GO" id="GO:0051537">
    <property type="term" value="F:2 iron, 2 sulfur cluster binding"/>
    <property type="evidence" value="ECO:0007669"/>
    <property type="project" value="UniProtKB-KW"/>
</dbReference>
<feature type="domain" description="FAD-binding FR-type" evidence="10">
    <location>
        <begin position="1"/>
        <end position="101"/>
    </location>
</feature>
<evidence type="ECO:0000256" key="7">
    <source>
        <dbReference type="ARBA" id="ARBA00023004"/>
    </source>
</evidence>
<dbReference type="RefSeq" id="WP_006275250.1">
    <property type="nucleotide sequence ID" value="NZ_GL883080.1"/>
</dbReference>
<dbReference type="PROSITE" id="PS51384">
    <property type="entry name" value="FAD_FR"/>
    <property type="match status" value="1"/>
</dbReference>
<dbReference type="InterPro" id="IPR006058">
    <property type="entry name" value="2Fe2S_fd_BS"/>
</dbReference>
<dbReference type="AlphaFoldDB" id="F4QTH9"/>
<dbReference type="PANTHER" id="PTHR47354">
    <property type="entry name" value="NADH OXIDOREDUCTASE HCR"/>
    <property type="match status" value="1"/>
</dbReference>
<dbReference type="GO" id="GO:0046872">
    <property type="term" value="F:metal ion binding"/>
    <property type="evidence" value="ECO:0007669"/>
    <property type="project" value="UniProtKB-KW"/>
</dbReference>
<evidence type="ECO:0000256" key="2">
    <source>
        <dbReference type="ARBA" id="ARBA00022630"/>
    </source>
</evidence>
<keyword evidence="11" id="KW-0808">Transferase</keyword>
<evidence type="ECO:0000256" key="6">
    <source>
        <dbReference type="ARBA" id="ARBA00023002"/>
    </source>
</evidence>
<evidence type="ECO:0000259" key="10">
    <source>
        <dbReference type="PROSITE" id="PS51384"/>
    </source>
</evidence>
<protein>
    <submittedName>
        <fullName evidence="11">Vanillate O-demethylase oxidoreductase</fullName>
    </submittedName>
</protein>